<dbReference type="STRING" id="765420.OSCT_1634"/>
<keyword evidence="7" id="KW-0479">Metal-binding</keyword>
<evidence type="ECO:0000313" key="14">
    <source>
        <dbReference type="EMBL" id="EFO80543.1"/>
    </source>
</evidence>
<dbReference type="HOGENOM" id="CLU_075520_0_1_0"/>
<dbReference type="PANTHER" id="PTHR30485">
    <property type="entry name" value="NI/FE-HYDROGENASE 1 B-TYPE CYTOCHROME SUBUNIT"/>
    <property type="match status" value="1"/>
</dbReference>
<evidence type="ECO:0000256" key="6">
    <source>
        <dbReference type="ARBA" id="ARBA00022692"/>
    </source>
</evidence>
<keyword evidence="15" id="KW-1185">Reference proteome</keyword>
<evidence type="ECO:0000256" key="9">
    <source>
        <dbReference type="ARBA" id="ARBA00022989"/>
    </source>
</evidence>
<name>E1IE83_9CHLR</name>
<evidence type="ECO:0000313" key="15">
    <source>
        <dbReference type="Proteomes" id="UP000054010"/>
    </source>
</evidence>
<dbReference type="InterPro" id="IPR016174">
    <property type="entry name" value="Di-haem_cyt_TM"/>
</dbReference>
<sequence>MRQRIYVWEIPVRLTHWINAISIVVLSFTGYFIGNPWLFVAYRESYAGFFMGSIRFVHFAAAFVFMASVLLRTYWAFMGNRWSSWRGLFPFLTKRGRQGMLHAFQYYFFLRRDPPETIGHNALAGMTYAIIVLLYAMITFSGLALFGDLHPESIWAKLTGWVLMNVPSQQLRMVHHFIMYLLIVFAMYHIYVAWLIDMEEGNGLMSSIFSGFKFLRPDQAPDWIEPEAEAAAAPKVSSHAD</sequence>
<keyword evidence="6 12" id="KW-0812">Transmembrane</keyword>
<dbReference type="Pfam" id="PF01292">
    <property type="entry name" value="Ni_hydr_CYTB"/>
    <property type="match status" value="1"/>
</dbReference>
<evidence type="ECO:0000256" key="5">
    <source>
        <dbReference type="ARBA" id="ARBA00022617"/>
    </source>
</evidence>
<evidence type="ECO:0000256" key="1">
    <source>
        <dbReference type="ARBA" id="ARBA00004651"/>
    </source>
</evidence>
<dbReference type="EMBL" id="ADVR01000051">
    <property type="protein sequence ID" value="EFO80543.1"/>
    <property type="molecule type" value="Genomic_DNA"/>
</dbReference>
<comment type="caution">
    <text evidence="14">The sequence shown here is derived from an EMBL/GenBank/DDBJ whole genome shotgun (WGS) entry which is preliminary data.</text>
</comment>
<feature type="transmembrane region" description="Helical" evidence="12">
    <location>
        <begin position="12"/>
        <end position="34"/>
    </location>
</feature>
<keyword evidence="4" id="KW-1003">Cell membrane</keyword>
<dbReference type="GO" id="GO:0022904">
    <property type="term" value="P:respiratory electron transport chain"/>
    <property type="evidence" value="ECO:0007669"/>
    <property type="project" value="InterPro"/>
</dbReference>
<evidence type="ECO:0000256" key="12">
    <source>
        <dbReference type="SAM" id="Phobius"/>
    </source>
</evidence>
<keyword evidence="3" id="KW-0813">Transport</keyword>
<evidence type="ECO:0000259" key="13">
    <source>
        <dbReference type="Pfam" id="PF01292"/>
    </source>
</evidence>
<keyword evidence="11 12" id="KW-0472">Membrane</keyword>
<keyword evidence="9 12" id="KW-1133">Transmembrane helix</keyword>
<dbReference type="Proteomes" id="UP000054010">
    <property type="component" value="Unassembled WGS sequence"/>
</dbReference>
<feature type="transmembrane region" description="Helical" evidence="12">
    <location>
        <begin position="177"/>
        <end position="196"/>
    </location>
</feature>
<dbReference type="InterPro" id="IPR051542">
    <property type="entry name" value="Hydrogenase_cytochrome"/>
</dbReference>
<dbReference type="PRINTS" id="PR00161">
    <property type="entry name" value="NIHGNASECYTB"/>
</dbReference>
<evidence type="ECO:0000256" key="3">
    <source>
        <dbReference type="ARBA" id="ARBA00022448"/>
    </source>
</evidence>
<comment type="subcellular location">
    <subcellularLocation>
        <location evidence="1">Cell membrane</location>
        <topology evidence="1">Multi-pass membrane protein</topology>
    </subcellularLocation>
</comment>
<evidence type="ECO:0000256" key="7">
    <source>
        <dbReference type="ARBA" id="ARBA00022723"/>
    </source>
</evidence>
<dbReference type="NCBIfam" id="TIGR02125">
    <property type="entry name" value="CytB-hydogenase"/>
    <property type="match status" value="1"/>
</dbReference>
<dbReference type="Gene3D" id="1.20.950.20">
    <property type="entry name" value="Transmembrane di-heme cytochromes, Chain C"/>
    <property type="match status" value="1"/>
</dbReference>
<proteinExistence type="inferred from homology"/>
<gene>
    <name evidence="14" type="ORF">OSCT_1634</name>
</gene>
<keyword evidence="10" id="KW-0408">Iron</keyword>
<reference evidence="14 15" key="1">
    <citation type="journal article" date="2011" name="J. Bacteriol.">
        <title>Draft genome sequence of the anoxygenic filamentous phototrophic bacterium Oscillochloris trichoides subsp. DG-6.</title>
        <authorList>
            <person name="Kuznetsov B.B."/>
            <person name="Ivanovsky R.N."/>
            <person name="Keppen O.I."/>
            <person name="Sukhacheva M.V."/>
            <person name="Bumazhkin B.K."/>
            <person name="Patutina E.O."/>
            <person name="Beletsky A.V."/>
            <person name="Mardanov A.V."/>
            <person name="Baslerov R.V."/>
            <person name="Panteleeva A.N."/>
            <person name="Kolganova T.V."/>
            <person name="Ravin N.V."/>
            <person name="Skryabin K.G."/>
        </authorList>
    </citation>
    <scope>NUCLEOTIDE SEQUENCE [LARGE SCALE GENOMIC DNA]</scope>
    <source>
        <strain evidence="14 15">DG-6</strain>
    </source>
</reference>
<evidence type="ECO:0000256" key="4">
    <source>
        <dbReference type="ARBA" id="ARBA00022475"/>
    </source>
</evidence>
<keyword evidence="8" id="KW-0249">Electron transport</keyword>
<dbReference type="InterPro" id="IPR000516">
    <property type="entry name" value="Ni-dep_Hydgase_cyt-B"/>
</dbReference>
<feature type="domain" description="Cytochrome b561 bacterial/Ni-hydrogenase" evidence="13">
    <location>
        <begin position="7"/>
        <end position="211"/>
    </location>
</feature>
<protein>
    <submittedName>
        <fullName evidence="14">Ni/Fe-hydrogenase, b-type cytochrome subunit</fullName>
    </submittedName>
</protein>
<feature type="transmembrane region" description="Helical" evidence="12">
    <location>
        <begin position="46"/>
        <end position="71"/>
    </location>
</feature>
<dbReference type="GO" id="GO:0020037">
    <property type="term" value="F:heme binding"/>
    <property type="evidence" value="ECO:0007669"/>
    <property type="project" value="TreeGrafter"/>
</dbReference>
<dbReference type="SUPFAM" id="SSF81342">
    <property type="entry name" value="Transmembrane di-heme cytochromes"/>
    <property type="match status" value="1"/>
</dbReference>
<dbReference type="GO" id="GO:0005506">
    <property type="term" value="F:iron ion binding"/>
    <property type="evidence" value="ECO:0007669"/>
    <property type="project" value="InterPro"/>
</dbReference>
<evidence type="ECO:0000256" key="11">
    <source>
        <dbReference type="ARBA" id="ARBA00023136"/>
    </source>
</evidence>
<organism evidence="14 15">
    <name type="scientific">Oscillochloris trichoides DG-6</name>
    <dbReference type="NCBI Taxonomy" id="765420"/>
    <lineage>
        <taxon>Bacteria</taxon>
        <taxon>Bacillati</taxon>
        <taxon>Chloroflexota</taxon>
        <taxon>Chloroflexia</taxon>
        <taxon>Chloroflexales</taxon>
        <taxon>Chloroflexineae</taxon>
        <taxon>Oscillochloridaceae</taxon>
        <taxon>Oscillochloris</taxon>
    </lineage>
</organism>
<comment type="similarity">
    <text evidence="2">Belongs to the HupC/HyaC/HydC family.</text>
</comment>
<dbReference type="PANTHER" id="PTHR30485:SF0">
    <property type="entry name" value="NI_FE-HYDROGENASE 1 B-TYPE CYTOCHROME SUBUNIT-RELATED"/>
    <property type="match status" value="1"/>
</dbReference>
<keyword evidence="5" id="KW-0349">Heme</keyword>
<dbReference type="OrthoDB" id="197262at2"/>
<dbReference type="AlphaFoldDB" id="E1IE83"/>
<dbReference type="GO" id="GO:0005886">
    <property type="term" value="C:plasma membrane"/>
    <property type="evidence" value="ECO:0007669"/>
    <property type="project" value="UniProtKB-SubCell"/>
</dbReference>
<dbReference type="eggNOG" id="COG1969">
    <property type="taxonomic scope" value="Bacteria"/>
</dbReference>
<evidence type="ECO:0000256" key="2">
    <source>
        <dbReference type="ARBA" id="ARBA00008622"/>
    </source>
</evidence>
<dbReference type="GO" id="GO:0009055">
    <property type="term" value="F:electron transfer activity"/>
    <property type="evidence" value="ECO:0007669"/>
    <property type="project" value="InterPro"/>
</dbReference>
<dbReference type="InterPro" id="IPR011577">
    <property type="entry name" value="Cyt_b561_bac/Ni-Hgenase"/>
</dbReference>
<accession>E1IE83</accession>
<feature type="transmembrane region" description="Helical" evidence="12">
    <location>
        <begin position="122"/>
        <end position="146"/>
    </location>
</feature>
<evidence type="ECO:0000256" key="10">
    <source>
        <dbReference type="ARBA" id="ARBA00023004"/>
    </source>
</evidence>
<evidence type="ECO:0000256" key="8">
    <source>
        <dbReference type="ARBA" id="ARBA00022982"/>
    </source>
</evidence>